<protein>
    <recommendedName>
        <fullName evidence="3">DUF5666 domain-containing protein</fullName>
    </recommendedName>
</protein>
<proteinExistence type="predicted"/>
<comment type="caution">
    <text evidence="1">The sequence shown here is derived from an EMBL/GenBank/DDBJ whole genome shotgun (WGS) entry which is preliminary data.</text>
</comment>
<accession>A0ABU4WH58</accession>
<reference evidence="1 2" key="1">
    <citation type="submission" date="2022-03" db="EMBL/GenBank/DDBJ databases">
        <title>Novel taxa within the pig intestine.</title>
        <authorList>
            <person name="Wylensek D."/>
            <person name="Bishof K."/>
            <person name="Afrizal A."/>
            <person name="Clavel T."/>
        </authorList>
    </citation>
    <scope>NUCLEOTIDE SEQUENCE [LARGE SCALE GENOMIC DNA]</scope>
    <source>
        <strain evidence="1 2">CLA-KB-P66</strain>
    </source>
</reference>
<gene>
    <name evidence="1" type="ORF">MOX91_04255</name>
</gene>
<sequence length="148" mass="16258">MRGRASTSLKRITKSKIFVIFALCASIFVGAQDSFAQSRRSKNALKRLKDSANVEEVELSEFDVKIGTVVAVEGDRAVVKIRSYQIFPKWEQIFYACDTSMNAVAILNSTTVKNKSCSLFIIKSGAAQIGDIVFLKQIPPTIPPPPTS</sequence>
<dbReference type="RefSeq" id="WP_370396839.1">
    <property type="nucleotide sequence ID" value="NZ_JALBUT010000004.1"/>
</dbReference>
<evidence type="ECO:0000313" key="2">
    <source>
        <dbReference type="Proteomes" id="UP001275932"/>
    </source>
</evidence>
<dbReference type="Proteomes" id="UP001275932">
    <property type="component" value="Unassembled WGS sequence"/>
</dbReference>
<organism evidence="1 2">
    <name type="scientific">Intestinicryptomonas porci</name>
    <dbReference type="NCBI Taxonomy" id="2926320"/>
    <lineage>
        <taxon>Bacteria</taxon>
        <taxon>Pseudomonadati</taxon>
        <taxon>Verrucomicrobiota</taxon>
        <taxon>Opitutia</taxon>
        <taxon>Opitutales</taxon>
        <taxon>Intestinicryptomonaceae</taxon>
        <taxon>Intestinicryptomonas</taxon>
    </lineage>
</organism>
<name>A0ABU4WH58_9BACT</name>
<evidence type="ECO:0000313" key="1">
    <source>
        <dbReference type="EMBL" id="MDX8415391.1"/>
    </source>
</evidence>
<evidence type="ECO:0008006" key="3">
    <source>
        <dbReference type="Google" id="ProtNLM"/>
    </source>
</evidence>
<dbReference type="EMBL" id="JALBUT010000004">
    <property type="protein sequence ID" value="MDX8415391.1"/>
    <property type="molecule type" value="Genomic_DNA"/>
</dbReference>
<keyword evidence="2" id="KW-1185">Reference proteome</keyword>